<name>A0A8J8NTG8_HALGN</name>
<gene>
    <name evidence="1" type="ORF">FGO68_gene14984</name>
</gene>
<sequence length="92" mass="10604">MHLKQSFPLEVLLNLKALGFPFLSDWPKQMSHKSLRNEVVQSFLPSHQQLFPPFIIFVELVIVLQVHQARIVNTKDSCSPVLQSSPENLRLQ</sequence>
<reference evidence="1" key="1">
    <citation type="submission" date="2019-06" db="EMBL/GenBank/DDBJ databases">
        <authorList>
            <person name="Zheng W."/>
        </authorList>
    </citation>
    <scope>NUCLEOTIDE SEQUENCE</scope>
    <source>
        <strain evidence="1">QDHG01</strain>
    </source>
</reference>
<accession>A0A8J8NTG8</accession>
<organism evidence="1 2">
    <name type="scientific">Halteria grandinella</name>
    <dbReference type="NCBI Taxonomy" id="5974"/>
    <lineage>
        <taxon>Eukaryota</taxon>
        <taxon>Sar</taxon>
        <taxon>Alveolata</taxon>
        <taxon>Ciliophora</taxon>
        <taxon>Intramacronucleata</taxon>
        <taxon>Spirotrichea</taxon>
        <taxon>Stichotrichia</taxon>
        <taxon>Sporadotrichida</taxon>
        <taxon>Halteriidae</taxon>
        <taxon>Halteria</taxon>
    </lineage>
</organism>
<dbReference type="Proteomes" id="UP000785679">
    <property type="component" value="Unassembled WGS sequence"/>
</dbReference>
<dbReference type="AlphaFoldDB" id="A0A8J8NTG8"/>
<protein>
    <submittedName>
        <fullName evidence="1">Uncharacterized protein</fullName>
    </submittedName>
</protein>
<dbReference type="EMBL" id="RRYP01008201">
    <property type="protein sequence ID" value="TNV79945.1"/>
    <property type="molecule type" value="Genomic_DNA"/>
</dbReference>
<proteinExistence type="predicted"/>
<comment type="caution">
    <text evidence="1">The sequence shown here is derived from an EMBL/GenBank/DDBJ whole genome shotgun (WGS) entry which is preliminary data.</text>
</comment>
<evidence type="ECO:0000313" key="2">
    <source>
        <dbReference type="Proteomes" id="UP000785679"/>
    </source>
</evidence>
<evidence type="ECO:0000313" key="1">
    <source>
        <dbReference type="EMBL" id="TNV79945.1"/>
    </source>
</evidence>
<keyword evidence="2" id="KW-1185">Reference proteome</keyword>